<accession>F4RVK9</accession>
<dbReference type="EMBL" id="GL883123">
    <property type="protein sequence ID" value="EGG03651.1"/>
    <property type="molecule type" value="Genomic_DNA"/>
</dbReference>
<keyword evidence="2" id="KW-1185">Reference proteome</keyword>
<reference evidence="2" key="1">
    <citation type="journal article" date="2011" name="Proc. Natl. Acad. Sci. U.S.A.">
        <title>Obligate biotrophy features unraveled by the genomic analysis of rust fungi.</title>
        <authorList>
            <person name="Duplessis S."/>
            <person name="Cuomo C.A."/>
            <person name="Lin Y.-C."/>
            <person name="Aerts A."/>
            <person name="Tisserant E."/>
            <person name="Veneault-Fourrey C."/>
            <person name="Joly D.L."/>
            <person name="Hacquard S."/>
            <person name="Amselem J."/>
            <person name="Cantarel B.L."/>
            <person name="Chiu R."/>
            <person name="Coutinho P.M."/>
            <person name="Feau N."/>
            <person name="Field M."/>
            <person name="Frey P."/>
            <person name="Gelhaye E."/>
            <person name="Goldberg J."/>
            <person name="Grabherr M.G."/>
            <person name="Kodira C.D."/>
            <person name="Kohler A."/>
            <person name="Kuees U."/>
            <person name="Lindquist E.A."/>
            <person name="Lucas S.M."/>
            <person name="Mago R."/>
            <person name="Mauceli E."/>
            <person name="Morin E."/>
            <person name="Murat C."/>
            <person name="Pangilinan J.L."/>
            <person name="Park R."/>
            <person name="Pearson M."/>
            <person name="Quesneville H."/>
            <person name="Rouhier N."/>
            <person name="Sakthikumar S."/>
            <person name="Salamov A.A."/>
            <person name="Schmutz J."/>
            <person name="Selles B."/>
            <person name="Shapiro H."/>
            <person name="Tanguay P."/>
            <person name="Tuskan G.A."/>
            <person name="Henrissat B."/>
            <person name="Van de Peer Y."/>
            <person name="Rouze P."/>
            <person name="Ellis J.G."/>
            <person name="Dodds P.N."/>
            <person name="Schein J.E."/>
            <person name="Zhong S."/>
            <person name="Hamelin R.C."/>
            <person name="Grigoriev I.V."/>
            <person name="Szabo L.J."/>
            <person name="Martin F."/>
        </authorList>
    </citation>
    <scope>NUCLEOTIDE SEQUENCE [LARGE SCALE GENOMIC DNA]</scope>
    <source>
        <strain evidence="2">98AG31 / pathotype 3-4-7</strain>
    </source>
</reference>
<dbReference type="InParanoid" id="F4RVK9"/>
<dbReference type="AlphaFoldDB" id="F4RVK9"/>
<organism evidence="2">
    <name type="scientific">Melampsora larici-populina (strain 98AG31 / pathotype 3-4-7)</name>
    <name type="common">Poplar leaf rust fungus</name>
    <dbReference type="NCBI Taxonomy" id="747676"/>
    <lineage>
        <taxon>Eukaryota</taxon>
        <taxon>Fungi</taxon>
        <taxon>Dikarya</taxon>
        <taxon>Basidiomycota</taxon>
        <taxon>Pucciniomycotina</taxon>
        <taxon>Pucciniomycetes</taxon>
        <taxon>Pucciniales</taxon>
        <taxon>Melampsoraceae</taxon>
        <taxon>Melampsora</taxon>
    </lineage>
</organism>
<proteinExistence type="predicted"/>
<sequence>MNFKISMNPINSKDCYLGPYHNELTASRPICAVKHCRAESVVRWGTTCEYSGAPVNFNVFILMMLCSEFQADQVPDYLYGSEAERGGWTLHLTVKSTSYGTLFIMFRLLSLVQAIEQAKLNTIDNELSLMCMIKVHVRKSDLQERLYEMPCGSMDESLKGSLSQCTIKFITLTLKSIRVHSLRASPVIKCVYLDVGKVYCVLYLPWAVAHQGLGNTLCDFMLLVREMKGATCYLVDPASSHMLVSKIKPCMSKYKQLYSETANGSLNQL</sequence>
<gene>
    <name evidence="1" type="ORF">MELLADRAFT_90067</name>
</gene>
<evidence type="ECO:0000313" key="2">
    <source>
        <dbReference type="Proteomes" id="UP000001072"/>
    </source>
</evidence>
<protein>
    <submittedName>
        <fullName evidence="1">Uncharacterized protein</fullName>
    </submittedName>
</protein>
<dbReference type="Proteomes" id="UP000001072">
    <property type="component" value="Unassembled WGS sequence"/>
</dbReference>
<evidence type="ECO:0000313" key="1">
    <source>
        <dbReference type="EMBL" id="EGG03651.1"/>
    </source>
</evidence>
<dbReference type="VEuPathDB" id="FungiDB:MELLADRAFT_90067"/>
<name>F4RVK9_MELLP</name>
<dbReference type="KEGG" id="mlr:MELLADRAFT_90067"/>
<dbReference type="HOGENOM" id="CLU_1034699_0_0_1"/>